<evidence type="ECO:0000256" key="1">
    <source>
        <dbReference type="ARBA" id="ARBA00023054"/>
    </source>
</evidence>
<protein>
    <submittedName>
        <fullName evidence="3">Putative Cell division protein ZapB</fullName>
    </submittedName>
</protein>
<dbReference type="Gene3D" id="1.20.5.340">
    <property type="match status" value="1"/>
</dbReference>
<keyword evidence="3" id="KW-0131">Cell cycle</keyword>
<evidence type="ECO:0000313" key="4">
    <source>
        <dbReference type="Proteomes" id="UP000066284"/>
    </source>
</evidence>
<dbReference type="RefSeq" id="WP_062484376.1">
    <property type="nucleotide sequence ID" value="NZ_LN885086.1"/>
</dbReference>
<dbReference type="STRING" id="1715989.NITINOP_1396"/>
<evidence type="ECO:0000256" key="2">
    <source>
        <dbReference type="SAM" id="Coils"/>
    </source>
</evidence>
<dbReference type="InterPro" id="IPR009252">
    <property type="entry name" value="Cell_div_ZapB"/>
</dbReference>
<dbReference type="GO" id="GO:0051301">
    <property type="term" value="P:cell division"/>
    <property type="evidence" value="ECO:0007669"/>
    <property type="project" value="UniProtKB-KW"/>
</dbReference>
<dbReference type="Pfam" id="PF06005">
    <property type="entry name" value="ZapB"/>
    <property type="match status" value="1"/>
</dbReference>
<keyword evidence="1 2" id="KW-0175">Coiled coil</keyword>
<reference evidence="4" key="1">
    <citation type="submission" date="2015-09" db="EMBL/GenBank/DDBJ databases">
        <authorList>
            <person name="Daims H."/>
        </authorList>
    </citation>
    <scope>NUCLEOTIDE SEQUENCE [LARGE SCALE GENOMIC DNA]</scope>
</reference>
<feature type="coiled-coil region" evidence="2">
    <location>
        <begin position="6"/>
        <end position="68"/>
    </location>
</feature>
<name>A0A0S4KPK6_9BACT</name>
<dbReference type="KEGG" id="nio:NITINOP_1396"/>
<accession>A0A0S4KPK6</accession>
<proteinExistence type="predicted"/>
<dbReference type="OrthoDB" id="9798646at2"/>
<dbReference type="Proteomes" id="UP000066284">
    <property type="component" value="Chromosome 1"/>
</dbReference>
<dbReference type="EMBL" id="LN885086">
    <property type="protein sequence ID" value="CUQ66371.1"/>
    <property type="molecule type" value="Genomic_DNA"/>
</dbReference>
<keyword evidence="3" id="KW-0132">Cell division</keyword>
<organism evidence="3 4">
    <name type="scientific">Candidatus Nitrospira inopinata</name>
    <dbReference type="NCBI Taxonomy" id="1715989"/>
    <lineage>
        <taxon>Bacteria</taxon>
        <taxon>Pseudomonadati</taxon>
        <taxon>Nitrospirota</taxon>
        <taxon>Nitrospiria</taxon>
        <taxon>Nitrospirales</taxon>
        <taxon>Nitrospiraceae</taxon>
        <taxon>Nitrospira</taxon>
    </lineage>
</organism>
<sequence>MALDRLDALEVRIKDLVKLIQELKRRNASLEEELRVVRQRLASQDDLNQRWERERVDIKSRIERVISEIEMLECADEAREVAHE</sequence>
<dbReference type="AlphaFoldDB" id="A0A0S4KPK6"/>
<evidence type="ECO:0000313" key="3">
    <source>
        <dbReference type="EMBL" id="CUQ66371.1"/>
    </source>
</evidence>
<gene>
    <name evidence="3" type="ORF">NITINOP_1396</name>
</gene>
<keyword evidence="4" id="KW-1185">Reference proteome</keyword>